<reference evidence="2 3" key="1">
    <citation type="submission" date="2018-07" db="EMBL/GenBank/DDBJ databases">
        <title>The complete nuclear genome of the prasinophyte Chloropicon primus (CCMP1205).</title>
        <authorList>
            <person name="Pombert J.-F."/>
            <person name="Otis C."/>
            <person name="Turmel M."/>
            <person name="Lemieux C."/>
        </authorList>
    </citation>
    <scope>NUCLEOTIDE SEQUENCE [LARGE SCALE GENOMIC DNA]</scope>
    <source>
        <strain evidence="2 3">CCMP1205</strain>
    </source>
</reference>
<dbReference type="Proteomes" id="UP000316726">
    <property type="component" value="Chromosome 8"/>
</dbReference>
<evidence type="ECO:0000256" key="1">
    <source>
        <dbReference type="SAM" id="MobiDB-lite"/>
    </source>
</evidence>
<evidence type="ECO:0000313" key="2">
    <source>
        <dbReference type="EMBL" id="QDZ22550.1"/>
    </source>
</evidence>
<accession>A0A5B8MT06</accession>
<dbReference type="EMBL" id="CP031041">
    <property type="protein sequence ID" value="QDZ22550.1"/>
    <property type="molecule type" value="Genomic_DNA"/>
</dbReference>
<organism evidence="2 3">
    <name type="scientific">Chloropicon primus</name>
    <dbReference type="NCBI Taxonomy" id="1764295"/>
    <lineage>
        <taxon>Eukaryota</taxon>
        <taxon>Viridiplantae</taxon>
        <taxon>Chlorophyta</taxon>
        <taxon>Chloropicophyceae</taxon>
        <taxon>Chloropicales</taxon>
        <taxon>Chloropicaceae</taxon>
        <taxon>Chloropicon</taxon>
    </lineage>
</organism>
<name>A0A5B8MT06_9CHLO</name>
<evidence type="ECO:0000313" key="3">
    <source>
        <dbReference type="Proteomes" id="UP000316726"/>
    </source>
</evidence>
<protein>
    <submittedName>
        <fullName evidence="2">Uncharacterized protein</fullName>
    </submittedName>
</protein>
<gene>
    <name evidence="2" type="ORF">A3770_08p50680</name>
</gene>
<feature type="compositionally biased region" description="Basic and acidic residues" evidence="1">
    <location>
        <begin position="1"/>
        <end position="20"/>
    </location>
</feature>
<proteinExistence type="predicted"/>
<feature type="region of interest" description="Disordered" evidence="1">
    <location>
        <begin position="1"/>
        <end position="21"/>
    </location>
</feature>
<sequence>MEERERGGERGRDAHKKEELENLGPRVAVHAVRYGTGPYNGDYYAMLQVSSFRDTGLFIFNDNLGQWGSAGQWPDVPQPAGGGNACARPWQHTGAGGHSMGLCTGPFATLDEVHTVSLHGEPPAPHTAREIILAGQERIVRRLRAHPEKKNVYFCVDPASPPASREIGLAIFRGMVGDDVVALLSRVIAEIPSKMAERVKPCT</sequence>
<dbReference type="AlphaFoldDB" id="A0A5B8MT06"/>
<keyword evidence="3" id="KW-1185">Reference proteome</keyword>